<dbReference type="EMBL" id="UINC01015703">
    <property type="protein sequence ID" value="SVA65935.1"/>
    <property type="molecule type" value="Genomic_DNA"/>
</dbReference>
<evidence type="ECO:0008006" key="9">
    <source>
        <dbReference type="Google" id="ProtNLM"/>
    </source>
</evidence>
<dbReference type="NCBIfam" id="TIGR01473">
    <property type="entry name" value="cyoE_ctaB"/>
    <property type="match status" value="1"/>
</dbReference>
<keyword evidence="6 7" id="KW-0472">Membrane</keyword>
<gene>
    <name evidence="8" type="ORF">METZ01_LOCUS118789</name>
</gene>
<feature type="transmembrane region" description="Helical" evidence="7">
    <location>
        <begin position="230"/>
        <end position="248"/>
    </location>
</feature>
<keyword evidence="4 7" id="KW-1133">Transmembrane helix</keyword>
<evidence type="ECO:0000256" key="7">
    <source>
        <dbReference type="SAM" id="Phobius"/>
    </source>
</evidence>
<evidence type="ECO:0000256" key="4">
    <source>
        <dbReference type="ARBA" id="ARBA00022989"/>
    </source>
</evidence>
<feature type="transmembrane region" description="Helical" evidence="7">
    <location>
        <begin position="79"/>
        <end position="100"/>
    </location>
</feature>
<feature type="transmembrane region" description="Helical" evidence="7">
    <location>
        <begin position="260"/>
        <end position="279"/>
    </location>
</feature>
<proteinExistence type="inferred from homology"/>
<organism evidence="8">
    <name type="scientific">marine metagenome</name>
    <dbReference type="NCBI Taxonomy" id="408172"/>
    <lineage>
        <taxon>unclassified sequences</taxon>
        <taxon>metagenomes</taxon>
        <taxon>ecological metagenomes</taxon>
    </lineage>
</organism>
<dbReference type="PANTHER" id="PTHR43448:SF2">
    <property type="entry name" value="PROTOHEME IX FARNESYLTRANSFERASE, MITOCHONDRIAL"/>
    <property type="match status" value="1"/>
</dbReference>
<dbReference type="HAMAP" id="MF_00154">
    <property type="entry name" value="CyoE_CtaB"/>
    <property type="match status" value="1"/>
</dbReference>
<feature type="transmembrane region" description="Helical" evidence="7">
    <location>
        <begin position="208"/>
        <end position="224"/>
    </location>
</feature>
<dbReference type="GO" id="GO:0005739">
    <property type="term" value="C:mitochondrion"/>
    <property type="evidence" value="ECO:0007669"/>
    <property type="project" value="TreeGrafter"/>
</dbReference>
<keyword evidence="3 7" id="KW-0812">Transmembrane</keyword>
<comment type="subcellular location">
    <subcellularLocation>
        <location evidence="1">Membrane</location>
        <topology evidence="1">Multi-pass membrane protein</topology>
    </subcellularLocation>
</comment>
<feature type="transmembrane region" description="Helical" evidence="7">
    <location>
        <begin position="12"/>
        <end position="32"/>
    </location>
</feature>
<name>A0A381XMF0_9ZZZZ</name>
<dbReference type="PANTHER" id="PTHR43448">
    <property type="entry name" value="PROTOHEME IX FARNESYLTRANSFERASE, MITOCHONDRIAL"/>
    <property type="match status" value="1"/>
</dbReference>
<dbReference type="GO" id="GO:0006784">
    <property type="term" value="P:heme A biosynthetic process"/>
    <property type="evidence" value="ECO:0007669"/>
    <property type="project" value="TreeGrafter"/>
</dbReference>
<keyword evidence="5" id="KW-0350">Heme biosynthesis</keyword>
<feature type="transmembrane region" description="Helical" evidence="7">
    <location>
        <begin position="106"/>
        <end position="126"/>
    </location>
</feature>
<sequence>MLSVYLELSKLNILSLVLVATFLGYYLGNMGIGSWEKLLFTLLGTSLTAAGSGALNHYQEREPDSLMKRTKNRPLPAGLISPLHVLLYGVFMVISGSILLVWKVNLLTGFLSLLTAFLYVIVYTPLKRITWLNTSIGSIPGALPIIGGWTAATGEIGTMAWILFGIMYLWQHPHFYAIAWMCKDDYSQANFKMLPVLEPDGQRTIRQIFWHLLLMIPMALLPVIEGSLGSIYLIGVTIISFAFFLSAIPLAKDKSNKSALLLLKASVFYLPALLTIIIIDLGVS</sequence>
<dbReference type="InterPro" id="IPR006369">
    <property type="entry name" value="Protohaem_IX_farnesylTrfase"/>
</dbReference>
<dbReference type="InterPro" id="IPR044878">
    <property type="entry name" value="UbiA_sf"/>
</dbReference>
<dbReference type="GO" id="GO:0016020">
    <property type="term" value="C:membrane"/>
    <property type="evidence" value="ECO:0007669"/>
    <property type="project" value="UniProtKB-SubCell"/>
</dbReference>
<reference evidence="8" key="1">
    <citation type="submission" date="2018-05" db="EMBL/GenBank/DDBJ databases">
        <authorList>
            <person name="Lanie J.A."/>
            <person name="Ng W.-L."/>
            <person name="Kazmierczak K.M."/>
            <person name="Andrzejewski T.M."/>
            <person name="Davidsen T.M."/>
            <person name="Wayne K.J."/>
            <person name="Tettelin H."/>
            <person name="Glass J.I."/>
            <person name="Rusch D."/>
            <person name="Podicherti R."/>
            <person name="Tsui H.-C.T."/>
            <person name="Winkler M.E."/>
        </authorList>
    </citation>
    <scope>NUCLEOTIDE SEQUENCE</scope>
</reference>
<dbReference type="InterPro" id="IPR000537">
    <property type="entry name" value="UbiA_prenyltransferase"/>
</dbReference>
<dbReference type="AlphaFoldDB" id="A0A381XMF0"/>
<evidence type="ECO:0000256" key="2">
    <source>
        <dbReference type="ARBA" id="ARBA00022679"/>
    </source>
</evidence>
<evidence type="ECO:0000256" key="3">
    <source>
        <dbReference type="ARBA" id="ARBA00022692"/>
    </source>
</evidence>
<feature type="transmembrane region" description="Helical" evidence="7">
    <location>
        <begin position="38"/>
        <end position="58"/>
    </location>
</feature>
<dbReference type="CDD" id="cd13957">
    <property type="entry name" value="PT_UbiA_Cox10"/>
    <property type="match status" value="1"/>
</dbReference>
<dbReference type="Gene3D" id="1.10.357.140">
    <property type="entry name" value="UbiA prenyltransferase"/>
    <property type="match status" value="1"/>
</dbReference>
<evidence type="ECO:0000313" key="8">
    <source>
        <dbReference type="EMBL" id="SVA65935.1"/>
    </source>
</evidence>
<evidence type="ECO:0000256" key="1">
    <source>
        <dbReference type="ARBA" id="ARBA00004141"/>
    </source>
</evidence>
<dbReference type="GO" id="GO:0008495">
    <property type="term" value="F:protoheme IX farnesyltransferase activity"/>
    <property type="evidence" value="ECO:0007669"/>
    <property type="project" value="InterPro"/>
</dbReference>
<keyword evidence="2" id="KW-0808">Transferase</keyword>
<protein>
    <recommendedName>
        <fullName evidence="9">Heme O synthase</fullName>
    </recommendedName>
</protein>
<evidence type="ECO:0000256" key="5">
    <source>
        <dbReference type="ARBA" id="ARBA00023133"/>
    </source>
</evidence>
<accession>A0A381XMF0</accession>
<evidence type="ECO:0000256" key="6">
    <source>
        <dbReference type="ARBA" id="ARBA00023136"/>
    </source>
</evidence>
<dbReference type="Pfam" id="PF01040">
    <property type="entry name" value="UbiA"/>
    <property type="match status" value="1"/>
</dbReference>